<evidence type="ECO:0000256" key="1">
    <source>
        <dbReference type="ARBA" id="ARBA00001933"/>
    </source>
</evidence>
<keyword evidence="6" id="KW-0028">Amino-acid biosynthesis</keyword>
<keyword evidence="5 14" id="KW-0032">Aminotransferase</keyword>
<dbReference type="InterPro" id="IPR015421">
    <property type="entry name" value="PyrdxlP-dep_Trfase_major"/>
</dbReference>
<dbReference type="FunFam" id="3.40.640.10:FF:000010">
    <property type="entry name" value="Phosphoserine aminotransferase"/>
    <property type="match status" value="1"/>
</dbReference>
<evidence type="ECO:0000256" key="7">
    <source>
        <dbReference type="ARBA" id="ARBA00022679"/>
    </source>
</evidence>
<evidence type="ECO:0000313" key="15">
    <source>
        <dbReference type="Proteomes" id="UP000095009"/>
    </source>
</evidence>
<reference evidence="14 15" key="1">
    <citation type="journal article" date="2016" name="Proc. Natl. Acad. Sci. U.S.A.">
        <title>Comparative genomics of biotechnologically important yeasts.</title>
        <authorList>
            <person name="Riley R."/>
            <person name="Haridas S."/>
            <person name="Wolfe K.H."/>
            <person name="Lopes M.R."/>
            <person name="Hittinger C.T."/>
            <person name="Goeker M."/>
            <person name="Salamov A.A."/>
            <person name="Wisecaver J.H."/>
            <person name="Long T.M."/>
            <person name="Calvey C.H."/>
            <person name="Aerts A.L."/>
            <person name="Barry K.W."/>
            <person name="Choi C."/>
            <person name="Clum A."/>
            <person name="Coughlan A.Y."/>
            <person name="Deshpande S."/>
            <person name="Douglass A.P."/>
            <person name="Hanson S.J."/>
            <person name="Klenk H.-P."/>
            <person name="LaButti K.M."/>
            <person name="Lapidus A."/>
            <person name="Lindquist E.A."/>
            <person name="Lipzen A.M."/>
            <person name="Meier-Kolthoff J.P."/>
            <person name="Ohm R.A."/>
            <person name="Otillar R.P."/>
            <person name="Pangilinan J.L."/>
            <person name="Peng Y."/>
            <person name="Rokas A."/>
            <person name="Rosa C.A."/>
            <person name="Scheuner C."/>
            <person name="Sibirny A.A."/>
            <person name="Slot J.C."/>
            <person name="Stielow J.B."/>
            <person name="Sun H."/>
            <person name="Kurtzman C.P."/>
            <person name="Blackwell M."/>
            <person name="Grigoriev I.V."/>
            <person name="Jeffries T.W."/>
        </authorList>
    </citation>
    <scope>NUCLEOTIDE SEQUENCE [LARGE SCALE GENOMIC DNA]</scope>
    <source>
        <strain evidence="14 15">DSM 6958</strain>
    </source>
</reference>
<dbReference type="SUPFAM" id="SSF53383">
    <property type="entry name" value="PLP-dependent transferases"/>
    <property type="match status" value="1"/>
</dbReference>
<dbReference type="EMBL" id="KV454410">
    <property type="protein sequence ID" value="ODQ65255.1"/>
    <property type="molecule type" value="Genomic_DNA"/>
</dbReference>
<dbReference type="PANTHER" id="PTHR43247">
    <property type="entry name" value="PHOSPHOSERINE AMINOTRANSFERASE"/>
    <property type="match status" value="1"/>
</dbReference>
<dbReference type="UniPathway" id="UPA00135">
    <property type="reaction ID" value="UER00197"/>
</dbReference>
<dbReference type="Gene3D" id="3.40.640.10">
    <property type="entry name" value="Type I PLP-dependent aspartate aminotransferase-like (Major domain)"/>
    <property type="match status" value="1"/>
</dbReference>
<dbReference type="PIRSF" id="PIRSF000525">
    <property type="entry name" value="SerC"/>
    <property type="match status" value="1"/>
</dbReference>
<dbReference type="AlphaFoldDB" id="A0A1E3PIL6"/>
<comment type="cofactor">
    <cofactor evidence="1 12">
        <name>pyridoxal 5'-phosphate</name>
        <dbReference type="ChEBI" id="CHEBI:597326"/>
    </cofactor>
</comment>
<dbReference type="NCBIfam" id="NF003764">
    <property type="entry name" value="PRK05355.1"/>
    <property type="match status" value="1"/>
</dbReference>
<dbReference type="GO" id="GO:0030170">
    <property type="term" value="F:pyridoxal phosphate binding"/>
    <property type="evidence" value="ECO:0007669"/>
    <property type="project" value="TreeGrafter"/>
</dbReference>
<keyword evidence="15" id="KW-1185">Reference proteome</keyword>
<proteinExistence type="inferred from homology"/>
<dbReference type="InterPro" id="IPR015422">
    <property type="entry name" value="PyrdxlP-dep_Trfase_small"/>
</dbReference>
<sequence length="390" mass="42139">MSAPSRPEPNYFGAGPALLPTNVLEEAAADLLNYQSLGVGVGEMSHRSSQATDIINETKENFNKILNIPDTHEVFFAQGGGTGGFAAVVYNMLASFAQKTGKKGKVDYFITGAWSQKASEEAERLGADVNIVADARKFNNGKYGVIPAKSEWKFSDPSETAYVYYCDNETVAGVEFAEVPEVPEGVELVADMSSNILSKELDVSKFGLIFGGAQKNIGIAGVSFYVIKKSLLDRLPQKEANALGIQVCPIFLDFPSIVKNNSAYNTVSILCIHIINLVLKNLLAKGGLSAQESLSKRKAQKVYSILDQNPALFNLPVDKSARSNMNIVFTINGEGNEEKFLKGSSARGLSGLKGHRSVGGIRVSNYNAVTEESIDKLIEFVKDFIKEASV</sequence>
<evidence type="ECO:0000256" key="8">
    <source>
        <dbReference type="ARBA" id="ARBA00022898"/>
    </source>
</evidence>
<gene>
    <name evidence="14" type="ORF">NADFUDRAFT_46974</name>
</gene>
<name>A0A1E3PIL6_9ASCO</name>
<dbReference type="FunFam" id="3.90.1150.10:FF:000006">
    <property type="entry name" value="Phosphoserine aminotransferase"/>
    <property type="match status" value="1"/>
</dbReference>
<evidence type="ECO:0000256" key="9">
    <source>
        <dbReference type="ARBA" id="ARBA00023299"/>
    </source>
</evidence>
<dbReference type="Pfam" id="PF00266">
    <property type="entry name" value="Aminotran_5"/>
    <property type="match status" value="1"/>
</dbReference>
<dbReference type="OrthoDB" id="1703350at2759"/>
<evidence type="ECO:0000256" key="4">
    <source>
        <dbReference type="ARBA" id="ARBA00013030"/>
    </source>
</evidence>
<organism evidence="14 15">
    <name type="scientific">Nadsonia fulvescens var. elongata DSM 6958</name>
    <dbReference type="NCBI Taxonomy" id="857566"/>
    <lineage>
        <taxon>Eukaryota</taxon>
        <taxon>Fungi</taxon>
        <taxon>Dikarya</taxon>
        <taxon>Ascomycota</taxon>
        <taxon>Saccharomycotina</taxon>
        <taxon>Dipodascomycetes</taxon>
        <taxon>Dipodascales</taxon>
        <taxon>Dipodascales incertae sedis</taxon>
        <taxon>Nadsonia</taxon>
    </lineage>
</organism>
<feature type="domain" description="Aminotransferase class V" evidence="13">
    <location>
        <begin position="12"/>
        <end position="377"/>
    </location>
</feature>
<dbReference type="InterPro" id="IPR000192">
    <property type="entry name" value="Aminotrans_V_dom"/>
</dbReference>
<dbReference type="InterPro" id="IPR020578">
    <property type="entry name" value="Aminotrans_V_PyrdxlP_BS"/>
</dbReference>
<comment type="pathway">
    <text evidence="2">Amino-acid biosynthesis; L-serine biosynthesis; L-serine from 3-phospho-D-glycerate: step 2/3.</text>
</comment>
<evidence type="ECO:0000256" key="2">
    <source>
        <dbReference type="ARBA" id="ARBA00005099"/>
    </source>
</evidence>
<protein>
    <recommendedName>
        <fullName evidence="4">phosphoserine transaminase</fullName>
        <ecNumber evidence="4">2.6.1.52</ecNumber>
    </recommendedName>
</protein>
<dbReference type="EC" id="2.6.1.52" evidence="4"/>
<dbReference type="InterPro" id="IPR022278">
    <property type="entry name" value="Pser_aminoTfrase"/>
</dbReference>
<dbReference type="Proteomes" id="UP000095009">
    <property type="component" value="Unassembled WGS sequence"/>
</dbReference>
<dbReference type="PROSITE" id="PS00595">
    <property type="entry name" value="AA_TRANSFER_CLASS_5"/>
    <property type="match status" value="1"/>
</dbReference>
<evidence type="ECO:0000256" key="11">
    <source>
        <dbReference type="ARBA" id="ARBA00049007"/>
    </source>
</evidence>
<accession>A0A1E3PIL6</accession>
<keyword evidence="9" id="KW-0718">Serine biosynthesis</keyword>
<evidence type="ECO:0000256" key="6">
    <source>
        <dbReference type="ARBA" id="ARBA00022605"/>
    </source>
</evidence>
<dbReference type="GO" id="GO:0005737">
    <property type="term" value="C:cytoplasm"/>
    <property type="evidence" value="ECO:0007669"/>
    <property type="project" value="TreeGrafter"/>
</dbReference>
<evidence type="ECO:0000259" key="13">
    <source>
        <dbReference type="Pfam" id="PF00266"/>
    </source>
</evidence>
<evidence type="ECO:0000256" key="10">
    <source>
        <dbReference type="ARBA" id="ARBA00047630"/>
    </source>
</evidence>
<dbReference type="GO" id="GO:0006564">
    <property type="term" value="P:L-serine biosynthetic process"/>
    <property type="evidence" value="ECO:0007669"/>
    <property type="project" value="UniProtKB-KW"/>
</dbReference>
<keyword evidence="8" id="KW-0663">Pyridoxal phosphate</keyword>
<keyword evidence="7 14" id="KW-0808">Transferase</keyword>
<dbReference type="Gene3D" id="3.90.1150.10">
    <property type="entry name" value="Aspartate Aminotransferase, domain 1"/>
    <property type="match status" value="1"/>
</dbReference>
<evidence type="ECO:0000256" key="12">
    <source>
        <dbReference type="RuleBase" id="RU004504"/>
    </source>
</evidence>
<comment type="catalytic activity">
    <reaction evidence="10">
        <text>4-(phosphooxy)-L-threonine + 2-oxoglutarate = (R)-3-hydroxy-2-oxo-4-phosphooxybutanoate + L-glutamate</text>
        <dbReference type="Rhea" id="RHEA:16573"/>
        <dbReference type="ChEBI" id="CHEBI:16810"/>
        <dbReference type="ChEBI" id="CHEBI:29985"/>
        <dbReference type="ChEBI" id="CHEBI:58452"/>
        <dbReference type="ChEBI" id="CHEBI:58538"/>
        <dbReference type="EC" id="2.6.1.52"/>
    </reaction>
</comment>
<dbReference type="PANTHER" id="PTHR43247:SF1">
    <property type="entry name" value="PHOSPHOSERINE AMINOTRANSFERASE"/>
    <property type="match status" value="1"/>
</dbReference>
<evidence type="ECO:0000256" key="3">
    <source>
        <dbReference type="ARBA" id="ARBA00006904"/>
    </source>
</evidence>
<comment type="similarity">
    <text evidence="3">Belongs to the class-V pyridoxal-phosphate-dependent aminotransferase family. SerC subfamily.</text>
</comment>
<evidence type="ECO:0000313" key="14">
    <source>
        <dbReference type="EMBL" id="ODQ65255.1"/>
    </source>
</evidence>
<dbReference type="GO" id="GO:0004648">
    <property type="term" value="F:O-phospho-L-serine:2-oxoglutarate aminotransferase activity"/>
    <property type="evidence" value="ECO:0007669"/>
    <property type="project" value="UniProtKB-EC"/>
</dbReference>
<comment type="catalytic activity">
    <reaction evidence="11">
        <text>O-phospho-L-serine + 2-oxoglutarate = 3-phosphooxypyruvate + L-glutamate</text>
        <dbReference type="Rhea" id="RHEA:14329"/>
        <dbReference type="ChEBI" id="CHEBI:16810"/>
        <dbReference type="ChEBI" id="CHEBI:18110"/>
        <dbReference type="ChEBI" id="CHEBI:29985"/>
        <dbReference type="ChEBI" id="CHEBI:57524"/>
        <dbReference type="EC" id="2.6.1.52"/>
    </reaction>
</comment>
<dbReference type="STRING" id="857566.A0A1E3PIL6"/>
<dbReference type="InterPro" id="IPR015424">
    <property type="entry name" value="PyrdxlP-dep_Trfase"/>
</dbReference>
<dbReference type="HAMAP" id="MF_00160">
    <property type="entry name" value="SerC_aminotrans_5"/>
    <property type="match status" value="1"/>
</dbReference>
<evidence type="ECO:0000256" key="5">
    <source>
        <dbReference type="ARBA" id="ARBA00022576"/>
    </source>
</evidence>